<dbReference type="Proteomes" id="UP000494201">
    <property type="component" value="Unassembled WGS sequence"/>
</dbReference>
<organism evidence="3 4">
    <name type="scientific">Burkholderia anthina</name>
    <dbReference type="NCBI Taxonomy" id="179879"/>
    <lineage>
        <taxon>Bacteria</taxon>
        <taxon>Pseudomonadati</taxon>
        <taxon>Pseudomonadota</taxon>
        <taxon>Betaproteobacteria</taxon>
        <taxon>Burkholderiales</taxon>
        <taxon>Burkholderiaceae</taxon>
        <taxon>Burkholderia</taxon>
        <taxon>Burkholderia cepacia complex</taxon>
    </lineage>
</organism>
<feature type="region of interest" description="Disordered" evidence="1">
    <location>
        <begin position="459"/>
        <end position="483"/>
    </location>
</feature>
<feature type="domain" description="HTH cro/C1-type" evidence="2">
    <location>
        <begin position="269"/>
        <end position="309"/>
    </location>
</feature>
<evidence type="ECO:0000313" key="3">
    <source>
        <dbReference type="EMBL" id="VVU50727.1"/>
    </source>
</evidence>
<dbReference type="EMBL" id="CABVLY010000012">
    <property type="protein sequence ID" value="VVU50727.1"/>
    <property type="molecule type" value="Genomic_DNA"/>
</dbReference>
<dbReference type="InterPro" id="IPR009492">
    <property type="entry name" value="TniQ"/>
</dbReference>
<evidence type="ECO:0000313" key="4">
    <source>
        <dbReference type="Proteomes" id="UP000494201"/>
    </source>
</evidence>
<dbReference type="PROSITE" id="PS50943">
    <property type="entry name" value="HTH_CROC1"/>
    <property type="match status" value="1"/>
</dbReference>
<reference evidence="3 4" key="1">
    <citation type="submission" date="2019-09" db="EMBL/GenBank/DDBJ databases">
        <authorList>
            <person name="Depoorter E."/>
        </authorList>
    </citation>
    <scope>NUCLEOTIDE SEQUENCE [LARGE SCALE GENOMIC DNA]</scope>
    <source>
        <strain evidence="3">LMG 20980</strain>
    </source>
</reference>
<protein>
    <submittedName>
        <fullName evidence="3">TetR family transcriptional regulator</fullName>
    </submittedName>
</protein>
<accession>A0A6P2GB28</accession>
<dbReference type="CDD" id="cd00093">
    <property type="entry name" value="HTH_XRE"/>
    <property type="match status" value="1"/>
</dbReference>
<name>A0A6P2GB28_9BURK</name>
<dbReference type="AlphaFoldDB" id="A0A6P2GB28"/>
<dbReference type="GeneID" id="56501493"/>
<dbReference type="InterPro" id="IPR001387">
    <property type="entry name" value="Cro/C1-type_HTH"/>
</dbReference>
<dbReference type="RefSeq" id="WP_239008063.1">
    <property type="nucleotide sequence ID" value="NZ_CABVLY010000012.1"/>
</dbReference>
<proteinExistence type="predicted"/>
<dbReference type="Pfam" id="PF06527">
    <property type="entry name" value="TniQ"/>
    <property type="match status" value="1"/>
</dbReference>
<gene>
    <name evidence="3" type="ORF">BAN20980_03446</name>
</gene>
<sequence length="483" mass="53940">MTALTSPACRPGGWPEDAPPRSALFSLNPEGHSGDDLEDLASYFRRLSEDHRMLPWTLAFRSVVPLIGSGSTGWRAKMACYCYGLATSGVTELADSWAKALNHATGRNDLQLHTLVPLKAVVPPTKLLSPIERFCPICYAQDESSERPKYNRLLWAIDCVAACPLHCVQLQAVDKSNRNNDNPFWLHRQGKRANASSFWLPGISTVNGRSLASDVGKPAREEDVQFARLVADLVDDLHHHPHEFHDVGAPTNFLRYATEVLFAGNLSHFAQHLGVSKGALHGWTSGKTRPSLPRLALIAFCCGAAISDVILGNKVMLFKRPAPARPTQLCVRKRKGARRPRNELRQEFEQIVESGRASSAREAADLLDVSTKFLRSLSPTLNQQLVDAGQERVRRTARELEDLKFHEFRKSFDAIVAKREKPVRRRVQQDVFERTGLSFRYKQAGIFLERVRCLAGVNARSGAGGRKSGGRRRRRQENRPAMD</sequence>
<evidence type="ECO:0000256" key="1">
    <source>
        <dbReference type="SAM" id="MobiDB-lite"/>
    </source>
</evidence>
<evidence type="ECO:0000259" key="2">
    <source>
        <dbReference type="PROSITE" id="PS50943"/>
    </source>
</evidence>